<evidence type="ECO:0000256" key="10">
    <source>
        <dbReference type="SAM" id="SignalP"/>
    </source>
</evidence>
<feature type="region of interest" description="Disordered" evidence="9">
    <location>
        <begin position="746"/>
        <end position="766"/>
    </location>
</feature>
<dbReference type="EnsemblMetazoa" id="G12750.1">
    <property type="protein sequence ID" value="G12750.1:cds"/>
    <property type="gene ID" value="G12750"/>
</dbReference>
<evidence type="ECO:0000256" key="1">
    <source>
        <dbReference type="ARBA" id="ARBA00006768"/>
    </source>
</evidence>
<dbReference type="OrthoDB" id="200349at2759"/>
<keyword evidence="3" id="KW-0326">Glycosidase</keyword>
<dbReference type="EC" id="3.2.1.107" evidence="6"/>
<dbReference type="GO" id="GO:0047402">
    <property type="term" value="F:protein-glucosylgalactosylhydroxylysine glucosidase activity"/>
    <property type="evidence" value="ECO:0007669"/>
    <property type="project" value="UniProtKB-EC"/>
</dbReference>
<dbReference type="GO" id="GO:0005975">
    <property type="term" value="P:carbohydrate metabolic process"/>
    <property type="evidence" value="ECO:0007669"/>
    <property type="project" value="InterPro"/>
</dbReference>
<comment type="catalytic activity">
    <reaction evidence="4">
        <text>(5R)-5-O-[alpha-D-glucosyl-(1-&gt;2)-beta-D-galactosyl]-5-hydroxy-L-lysyl-[collagen] + H2O = (5R)-5-O-(beta-D-galactosyl)-5-hydroxy-L-lysyl-[collagen] + D-glucose</text>
        <dbReference type="Rhea" id="RHEA:11068"/>
        <dbReference type="Rhea" id="RHEA-COMP:12753"/>
        <dbReference type="Rhea" id="RHEA-COMP:12754"/>
        <dbReference type="ChEBI" id="CHEBI:4167"/>
        <dbReference type="ChEBI" id="CHEBI:15377"/>
        <dbReference type="ChEBI" id="CHEBI:133443"/>
        <dbReference type="ChEBI" id="CHEBI:133452"/>
        <dbReference type="EC" id="3.2.1.107"/>
    </reaction>
</comment>
<organism evidence="12 13">
    <name type="scientific">Magallana gigas</name>
    <name type="common">Pacific oyster</name>
    <name type="synonym">Crassostrea gigas</name>
    <dbReference type="NCBI Taxonomy" id="29159"/>
    <lineage>
        <taxon>Eukaryota</taxon>
        <taxon>Metazoa</taxon>
        <taxon>Spiralia</taxon>
        <taxon>Lophotrochozoa</taxon>
        <taxon>Mollusca</taxon>
        <taxon>Bivalvia</taxon>
        <taxon>Autobranchia</taxon>
        <taxon>Pteriomorphia</taxon>
        <taxon>Ostreida</taxon>
        <taxon>Ostreoidea</taxon>
        <taxon>Ostreidae</taxon>
        <taxon>Magallana</taxon>
    </lineage>
</organism>
<evidence type="ECO:0000256" key="7">
    <source>
        <dbReference type="ARBA" id="ARBA00071505"/>
    </source>
</evidence>
<dbReference type="PANTHER" id="PTHR11051:SF8">
    <property type="entry name" value="PROTEIN-GLUCOSYLGALACTOSYLHYDROXYLYSINE GLUCOSIDASE"/>
    <property type="match status" value="1"/>
</dbReference>
<evidence type="ECO:0000259" key="11">
    <source>
        <dbReference type="Pfam" id="PF03632"/>
    </source>
</evidence>
<name>A0A8W8I6R5_MAGGI</name>
<dbReference type="AlphaFoldDB" id="A0A8W8I6R5"/>
<evidence type="ECO:0000256" key="4">
    <source>
        <dbReference type="ARBA" id="ARBA00051415"/>
    </source>
</evidence>
<dbReference type="Pfam" id="PF03632">
    <property type="entry name" value="Glyco_hydro_65m"/>
    <property type="match status" value="1"/>
</dbReference>
<keyword evidence="13" id="KW-1185">Reference proteome</keyword>
<dbReference type="Gene3D" id="2.60.420.10">
    <property type="entry name" value="Maltose phosphorylase, domain 3"/>
    <property type="match status" value="1"/>
</dbReference>
<evidence type="ECO:0000256" key="9">
    <source>
        <dbReference type="SAM" id="MobiDB-lite"/>
    </source>
</evidence>
<dbReference type="OMA" id="WTSVPDH"/>
<dbReference type="PANTHER" id="PTHR11051">
    <property type="entry name" value="GLYCOSYL HYDROLASE-RELATED"/>
    <property type="match status" value="1"/>
</dbReference>
<reference evidence="12" key="1">
    <citation type="submission" date="2022-08" db="UniProtKB">
        <authorList>
            <consortium name="EnsemblMetazoa"/>
        </authorList>
    </citation>
    <scope>IDENTIFICATION</scope>
    <source>
        <strain evidence="12">05x7-T-G4-1.051#20</strain>
    </source>
</reference>
<protein>
    <recommendedName>
        <fullName evidence="7">Protein-glucosylgalactosylhydroxylysine glucosidase</fullName>
        <ecNumber evidence="6">3.2.1.107</ecNumber>
    </recommendedName>
    <alternativeName>
        <fullName evidence="8">Acid trehalase-like protein 1</fullName>
    </alternativeName>
</protein>
<dbReference type="Gene3D" id="1.50.10.10">
    <property type="match status" value="1"/>
</dbReference>
<feature type="chain" id="PRO_5036470836" description="Protein-glucosylgalactosylhydroxylysine glucosidase" evidence="10">
    <location>
        <begin position="36"/>
        <end position="789"/>
    </location>
</feature>
<evidence type="ECO:0000313" key="12">
    <source>
        <dbReference type="EnsemblMetazoa" id="G12750.1:cds"/>
    </source>
</evidence>
<evidence type="ECO:0000256" key="3">
    <source>
        <dbReference type="ARBA" id="ARBA00023295"/>
    </source>
</evidence>
<evidence type="ECO:0000256" key="8">
    <source>
        <dbReference type="ARBA" id="ARBA00079982"/>
    </source>
</evidence>
<evidence type="ECO:0000313" key="13">
    <source>
        <dbReference type="Proteomes" id="UP000005408"/>
    </source>
</evidence>
<comment type="similarity">
    <text evidence="1">Belongs to the glycosyl hydrolase 65 family.</text>
</comment>
<keyword evidence="2" id="KW-0378">Hydrolase</keyword>
<dbReference type="Proteomes" id="UP000005408">
    <property type="component" value="Unassembled WGS sequence"/>
</dbReference>
<dbReference type="InterPro" id="IPR012341">
    <property type="entry name" value="6hp_glycosidase-like_sf"/>
</dbReference>
<sequence>MESSICPSALKSNFSMMLLLVFLALLSMLETNARAAEDVSCSDIGNTVTSENELVLVHGDRKGKVPLNIDARVWTVTPGVTVLSSDTIPDDPRVLPTIGNGHIATVVKTDTLCMNGLYNGYAIKTHRALLPAILVRNVSMDGNVTSKYSLDLKNGMFLESHVGESVSVTLKTYAHRSIPQLMVTELLVQNHQEAPIKVKLGGGAPVVTDDLDNTLSGDKSLPLSKDRRVFFGRVKEFEYSWNETRNVTMVYSPIPPYVCVGPNRRLARLFLLSVDSNPQTANSQFTKGVDLFFNNSLESQHIQSWQTLWSNGRMEVSGNDELATLIYSSLYYILSSLPLSEHPDFIGLSPGDLAHGLMYNGHVFWDQETWMYPPIQLLHGKIGKAIIKTRTRTLDNAKHQAMMRGYNGAMYPWESAFSGYDVTPVPPYFQFEKHITGDIAFAVRQYIYLTRDTDFLLHERGNEMIRDIADFWASRAVFNKMTTLYDINDVMPPDEYHHQVNNSVYTNLVAKLSLELPGFVDELLGQPSKQLYTDVTNSMNIPFDKGQRYHPEYEGYVQGEEVKQADVILLGFPLMMSMPEDVRKNDLRIYENATPGGPAMTWGMFSIGYLELNNSADAARLFKRQEGNVAAPYNVWTENADGTGAVNFITGMGGFLQSLLFGYGGFRLRPDRIDFHGRLPPSTTSFNITGLDYLGGSIDFYFTKDTTTVRLTKAAEFTLTLKYDEITVSLIQNENHMFSTKRASIVPELPPPPTRTPASSSSTVGVRNSTNSLSFSSILLIISVLCKTL</sequence>
<dbReference type="InterPro" id="IPR005195">
    <property type="entry name" value="Glyco_hydro_65_M"/>
</dbReference>
<evidence type="ECO:0000256" key="6">
    <source>
        <dbReference type="ARBA" id="ARBA00066430"/>
    </source>
</evidence>
<evidence type="ECO:0000256" key="2">
    <source>
        <dbReference type="ARBA" id="ARBA00022801"/>
    </source>
</evidence>
<accession>A0A8W8I6R5</accession>
<dbReference type="FunFam" id="1.50.10.10:FF:000023">
    <property type="entry name" value="Protein-glucosylgalactosylhydroxylysine glucosidase"/>
    <property type="match status" value="1"/>
</dbReference>
<proteinExistence type="inferred from homology"/>
<feature type="domain" description="Glycoside hydrolase family 65 central catalytic" evidence="11">
    <location>
        <begin position="355"/>
        <end position="562"/>
    </location>
</feature>
<dbReference type="InterPro" id="IPR008928">
    <property type="entry name" value="6-hairpin_glycosidase_sf"/>
</dbReference>
<dbReference type="SUPFAM" id="SSF48208">
    <property type="entry name" value="Six-hairpin glycosidases"/>
    <property type="match status" value="1"/>
</dbReference>
<evidence type="ECO:0000256" key="5">
    <source>
        <dbReference type="ARBA" id="ARBA00053339"/>
    </source>
</evidence>
<comment type="function">
    <text evidence="5">Catalyzes the hydrolysis of glucose from the disaccharide unit linked to hydroxylysine residues of collagen and collagen-like proteins.</text>
</comment>
<keyword evidence="10" id="KW-0732">Signal</keyword>
<feature type="signal peptide" evidence="10">
    <location>
        <begin position="1"/>
        <end position="35"/>
    </location>
</feature>